<dbReference type="PANTHER" id="PTHR43133">
    <property type="entry name" value="RNA POLYMERASE ECF-TYPE SIGMA FACTO"/>
    <property type="match status" value="1"/>
</dbReference>
<dbReference type="InterPro" id="IPR039425">
    <property type="entry name" value="RNA_pol_sigma-70-like"/>
</dbReference>
<evidence type="ECO:0000313" key="7">
    <source>
        <dbReference type="Proteomes" id="UP000722625"/>
    </source>
</evidence>
<keyword evidence="7" id="KW-1185">Reference proteome</keyword>
<accession>A0ABS5PIU3</accession>
<dbReference type="SUPFAM" id="SSF88659">
    <property type="entry name" value="Sigma3 and sigma4 domains of RNA polymerase sigma factors"/>
    <property type="match status" value="1"/>
</dbReference>
<evidence type="ECO:0000256" key="2">
    <source>
        <dbReference type="ARBA" id="ARBA00023015"/>
    </source>
</evidence>
<dbReference type="EMBL" id="JAGYVZ010000033">
    <property type="protein sequence ID" value="MBS7233783.1"/>
    <property type="molecule type" value="Genomic_DNA"/>
</dbReference>
<name>A0ABS5PIU3_9FLAO</name>
<sequence>MIAGDETSYSLLFKKYFPIAISYGKSLLSDHDKVQDCIQDVFVDIWIYRNSLSREVIVKAYVLASVRKRIARLHKRDQFFKKTVSIDSVSFYLDFRIENELIFDSESAIRVKKLNLLVNNLPSRQKEALYLRYHQSLSVEQIAVILDVNYQSAINLLHRSLLKLRQEGKNLKQFV</sequence>
<dbReference type="InterPro" id="IPR013325">
    <property type="entry name" value="RNA_pol_sigma_r2"/>
</dbReference>
<dbReference type="InterPro" id="IPR014284">
    <property type="entry name" value="RNA_pol_sigma-70_dom"/>
</dbReference>
<keyword evidence="2" id="KW-0805">Transcription regulation</keyword>
<gene>
    <name evidence="6" type="ORF">KHA90_22455</name>
</gene>
<evidence type="ECO:0000256" key="4">
    <source>
        <dbReference type="ARBA" id="ARBA00023163"/>
    </source>
</evidence>
<organism evidence="6 7">
    <name type="scientific">Flavobacterium psychroterrae</name>
    <dbReference type="NCBI Taxonomy" id="2133767"/>
    <lineage>
        <taxon>Bacteria</taxon>
        <taxon>Pseudomonadati</taxon>
        <taxon>Bacteroidota</taxon>
        <taxon>Flavobacteriia</taxon>
        <taxon>Flavobacteriales</taxon>
        <taxon>Flavobacteriaceae</taxon>
        <taxon>Flavobacterium</taxon>
    </lineage>
</organism>
<evidence type="ECO:0000313" key="6">
    <source>
        <dbReference type="EMBL" id="MBS7233783.1"/>
    </source>
</evidence>
<dbReference type="Gene3D" id="1.10.1740.10">
    <property type="match status" value="1"/>
</dbReference>
<evidence type="ECO:0000259" key="5">
    <source>
        <dbReference type="Pfam" id="PF08281"/>
    </source>
</evidence>
<reference evidence="6 7" key="1">
    <citation type="journal article" date="2018" name="Int. J. Syst. Evol. Microbiol.">
        <title>Flavobacterium chryseum sp. nov. and Flavobacterium psychroterrae sp. nov., novel environmental bacteria isolated from Antarctica.</title>
        <authorList>
            <person name="Kralova S."/>
            <person name="Svec P."/>
            <person name="Busse H.J."/>
            <person name="Stankova E."/>
            <person name="Vaczi P."/>
            <person name="Sedlacek I."/>
        </authorList>
    </citation>
    <scope>NUCLEOTIDE SEQUENCE [LARGE SCALE GENOMIC DNA]</scope>
    <source>
        <strain evidence="6 7">CCM 8827</strain>
    </source>
</reference>
<dbReference type="InterPro" id="IPR013324">
    <property type="entry name" value="RNA_pol_sigma_r3/r4-like"/>
</dbReference>
<evidence type="ECO:0000256" key="3">
    <source>
        <dbReference type="ARBA" id="ARBA00023082"/>
    </source>
</evidence>
<dbReference type="SUPFAM" id="SSF88946">
    <property type="entry name" value="Sigma2 domain of RNA polymerase sigma factors"/>
    <property type="match status" value="1"/>
</dbReference>
<dbReference type="InterPro" id="IPR013249">
    <property type="entry name" value="RNA_pol_sigma70_r4_t2"/>
</dbReference>
<dbReference type="Proteomes" id="UP000722625">
    <property type="component" value="Unassembled WGS sequence"/>
</dbReference>
<keyword evidence="3" id="KW-0731">Sigma factor</keyword>
<dbReference type="Gene3D" id="1.10.10.10">
    <property type="entry name" value="Winged helix-like DNA-binding domain superfamily/Winged helix DNA-binding domain"/>
    <property type="match status" value="1"/>
</dbReference>
<evidence type="ECO:0000256" key="1">
    <source>
        <dbReference type="ARBA" id="ARBA00010641"/>
    </source>
</evidence>
<dbReference type="NCBIfam" id="TIGR02937">
    <property type="entry name" value="sigma70-ECF"/>
    <property type="match status" value="1"/>
</dbReference>
<dbReference type="InterPro" id="IPR036388">
    <property type="entry name" value="WH-like_DNA-bd_sf"/>
</dbReference>
<dbReference type="Pfam" id="PF08281">
    <property type="entry name" value="Sigma70_r4_2"/>
    <property type="match status" value="1"/>
</dbReference>
<protein>
    <submittedName>
        <fullName evidence="6">Sigma-70 family RNA polymerase sigma factor</fullName>
    </submittedName>
</protein>
<comment type="similarity">
    <text evidence="1">Belongs to the sigma-70 factor family. ECF subfamily.</text>
</comment>
<comment type="caution">
    <text evidence="6">The sequence shown here is derived from an EMBL/GenBank/DDBJ whole genome shotgun (WGS) entry which is preliminary data.</text>
</comment>
<proteinExistence type="inferred from homology"/>
<keyword evidence="4" id="KW-0804">Transcription</keyword>
<dbReference type="PANTHER" id="PTHR43133:SF46">
    <property type="entry name" value="RNA POLYMERASE SIGMA-70 FACTOR ECF SUBFAMILY"/>
    <property type="match status" value="1"/>
</dbReference>
<feature type="domain" description="RNA polymerase sigma factor 70 region 4 type 2" evidence="5">
    <location>
        <begin position="115"/>
        <end position="164"/>
    </location>
</feature>